<organism evidence="4 5">
    <name type="scientific">Candidatus Johnevansia muelleri</name>
    <dbReference type="NCBI Taxonomy" id="1495769"/>
    <lineage>
        <taxon>Bacteria</taxon>
        <taxon>Pseudomonadati</taxon>
        <taxon>Pseudomonadota</taxon>
        <taxon>Gammaproteobacteria</taxon>
        <taxon>Candidatus Johnevansiales</taxon>
        <taxon>Candidatus Johnevansiaceae</taxon>
        <taxon>Candidatus Johnevansia</taxon>
    </lineage>
</organism>
<dbReference type="InterPro" id="IPR010231">
    <property type="entry name" value="SUF_FeS_clus_asmbl_SufB"/>
</dbReference>
<dbReference type="InterPro" id="IPR000825">
    <property type="entry name" value="SUF_FeS_clus_asmbl_SufBD_core"/>
</dbReference>
<evidence type="ECO:0000259" key="3">
    <source>
        <dbReference type="Pfam" id="PF19295"/>
    </source>
</evidence>
<dbReference type="Proteomes" id="UP000032420">
    <property type="component" value="Chromosome I"/>
</dbReference>
<gene>
    <name evidence="4" type="primary">sufB</name>
    <name evidence="4" type="ORF">CEM_037</name>
</gene>
<dbReference type="InterPro" id="IPR037284">
    <property type="entry name" value="SUF_FeS_clus_asmbl_SufBD_sf"/>
</dbReference>
<accession>A0A078KHN0</accession>
<reference evidence="5" key="1">
    <citation type="submission" date="2014-07" db="EMBL/GenBank/DDBJ databases">
        <authorList>
            <person name="Santos-Garcia D."/>
        </authorList>
    </citation>
    <scope>NUCLEOTIDE SEQUENCE [LARGE SCALE GENOMIC DNA]</scope>
</reference>
<dbReference type="InterPro" id="IPR045595">
    <property type="entry name" value="SufBD_N"/>
</dbReference>
<dbReference type="NCBIfam" id="NF008773">
    <property type="entry name" value="PRK11814.1"/>
    <property type="match status" value="1"/>
</dbReference>
<dbReference type="SUPFAM" id="SSF101960">
    <property type="entry name" value="Stabilizer of iron transporter SufD"/>
    <property type="match status" value="1"/>
</dbReference>
<dbReference type="KEGG" id="eme:CEM_037"/>
<protein>
    <submittedName>
        <fullName evidence="4">Iron-sulfur cluster assembly protein SufB</fullName>
    </submittedName>
</protein>
<dbReference type="PATRIC" id="fig|1495769.3.peg.31"/>
<feature type="domain" description="SUF system FeS cluster assembly SufBD N-terminal" evidence="3">
    <location>
        <begin position="134"/>
        <end position="194"/>
    </location>
</feature>
<dbReference type="GO" id="GO:0016226">
    <property type="term" value="P:iron-sulfur cluster assembly"/>
    <property type="evidence" value="ECO:0007669"/>
    <property type="project" value="InterPro"/>
</dbReference>
<dbReference type="PANTHER" id="PTHR30508:SF1">
    <property type="entry name" value="UPF0051 PROTEIN ABCI8, CHLOROPLASTIC-RELATED"/>
    <property type="match status" value="1"/>
</dbReference>
<dbReference type="NCBIfam" id="TIGR01980">
    <property type="entry name" value="sufB"/>
    <property type="match status" value="1"/>
</dbReference>
<feature type="domain" description="SUF system FeS cluster assembly SufBD core" evidence="2">
    <location>
        <begin position="203"/>
        <end position="445"/>
    </location>
</feature>
<dbReference type="OrthoDB" id="9803529at2"/>
<keyword evidence="5" id="KW-1185">Reference proteome</keyword>
<dbReference type="Pfam" id="PF01458">
    <property type="entry name" value="SUFBD_core"/>
    <property type="match status" value="1"/>
</dbReference>
<dbReference type="InterPro" id="IPR055346">
    <property type="entry name" value="Fe-S_cluster_assembly_SufBD"/>
</dbReference>
<evidence type="ECO:0000256" key="1">
    <source>
        <dbReference type="ARBA" id="ARBA00043967"/>
    </source>
</evidence>
<evidence type="ECO:0000313" key="5">
    <source>
        <dbReference type="Proteomes" id="UP000032420"/>
    </source>
</evidence>
<sequence>MDAYPQITDIDYKQGFFTDIDSDTILPGLNENVIKFISKNKNEPQWMLNWRLDAYNQWLKMSPPKWANINIPLIDYQKISYFSAPMSKYNKNFDDLDPKLIETYEKLGVPLRTDISGIAIDAVFDSVSVITTFKKKLYDAGVIFCSISEAITKYPEIVKKYIGKIVPKYDNYFAALNSSVFTDGTFVFVPEYVTCPMELSTYFRINAQNTGQFERTLIICDKGATVSYLEGCTAPVRSENQLHAAVVELVALEDAYIKYSTVQNWYPGDKNGNGGILNFVTKRGDCRGDRSRISWTQVETGSAITWKYPSCLLTGNNSQGEFYSVAVTNGYQQVDTGSKMIHIGKETKSTIISKGIAAGKSNQNYRGLIKIISIADNARNFTQCDSLLIGECCGAHTFPYQEIKNSNSKVEHEATTSKIGENQLFYCRSRGISQEDAVSLIVNGFCKDVFKNLPLEFASEAKSLLEITLEGSIG</sequence>
<evidence type="ECO:0000313" key="4">
    <source>
        <dbReference type="EMBL" id="CDZ16309.1"/>
    </source>
</evidence>
<dbReference type="EMBL" id="LM655252">
    <property type="protein sequence ID" value="CDZ16309.1"/>
    <property type="molecule type" value="Genomic_DNA"/>
</dbReference>
<dbReference type="Pfam" id="PF19295">
    <property type="entry name" value="SufBD_N"/>
    <property type="match status" value="1"/>
</dbReference>
<evidence type="ECO:0000259" key="2">
    <source>
        <dbReference type="Pfam" id="PF01458"/>
    </source>
</evidence>
<name>A0A078KHN0_9GAMM</name>
<dbReference type="STRING" id="1495769.CEM_037"/>
<dbReference type="PANTHER" id="PTHR30508">
    <property type="entry name" value="FES CLUSTER ASSEMBLY PROTEIN SUF"/>
    <property type="match status" value="1"/>
</dbReference>
<dbReference type="AlphaFoldDB" id="A0A078KHN0"/>
<proteinExistence type="inferred from homology"/>
<dbReference type="HOGENOM" id="CLU_026231_0_0_6"/>
<comment type="similarity">
    <text evidence="1">Belongs to the iron-sulfur cluster assembly SufBD family.</text>
</comment>